<name>A0A0L0TEF7_ALLM3</name>
<dbReference type="AlphaFoldDB" id="A0A0L0TEF7"/>
<reference evidence="3" key="2">
    <citation type="submission" date="2009-11" db="EMBL/GenBank/DDBJ databases">
        <title>The Genome Sequence of Allomyces macrogynus strain ATCC 38327.</title>
        <authorList>
            <consortium name="The Broad Institute Genome Sequencing Platform"/>
            <person name="Russ C."/>
            <person name="Cuomo C."/>
            <person name="Shea T."/>
            <person name="Young S.K."/>
            <person name="Zeng Q."/>
            <person name="Koehrsen M."/>
            <person name="Haas B."/>
            <person name="Borodovsky M."/>
            <person name="Guigo R."/>
            <person name="Alvarado L."/>
            <person name="Berlin A."/>
            <person name="Borenstein D."/>
            <person name="Chen Z."/>
            <person name="Engels R."/>
            <person name="Freedman E."/>
            <person name="Gellesch M."/>
            <person name="Goldberg J."/>
            <person name="Griggs A."/>
            <person name="Gujja S."/>
            <person name="Heiman D."/>
            <person name="Hepburn T."/>
            <person name="Howarth C."/>
            <person name="Jen D."/>
            <person name="Larson L."/>
            <person name="Lewis B."/>
            <person name="Mehta T."/>
            <person name="Park D."/>
            <person name="Pearson M."/>
            <person name="Roberts A."/>
            <person name="Saif S."/>
            <person name="Shenoy N."/>
            <person name="Sisk P."/>
            <person name="Stolte C."/>
            <person name="Sykes S."/>
            <person name="Walk T."/>
            <person name="White J."/>
            <person name="Yandava C."/>
            <person name="Burger G."/>
            <person name="Gray M.W."/>
            <person name="Holland P.W.H."/>
            <person name="King N."/>
            <person name="Lang F.B.F."/>
            <person name="Roger A.J."/>
            <person name="Ruiz-Trillo I."/>
            <person name="Lander E."/>
            <person name="Nusbaum C."/>
        </authorList>
    </citation>
    <scope>NUCLEOTIDE SEQUENCE [LARGE SCALE GENOMIC DNA]</scope>
    <source>
        <strain evidence="3">ATCC 38327</strain>
    </source>
</reference>
<gene>
    <name evidence="2" type="ORF">AMAG_20678</name>
</gene>
<protein>
    <submittedName>
        <fullName evidence="2">Uncharacterized protein</fullName>
    </submittedName>
</protein>
<dbReference type="VEuPathDB" id="FungiDB:AMAG_20678"/>
<feature type="compositionally biased region" description="Low complexity" evidence="1">
    <location>
        <begin position="125"/>
        <end position="143"/>
    </location>
</feature>
<keyword evidence="3" id="KW-1185">Reference proteome</keyword>
<feature type="region of interest" description="Disordered" evidence="1">
    <location>
        <begin position="100"/>
        <end position="151"/>
    </location>
</feature>
<proteinExistence type="predicted"/>
<evidence type="ECO:0000313" key="3">
    <source>
        <dbReference type="Proteomes" id="UP000054350"/>
    </source>
</evidence>
<dbReference type="OrthoDB" id="10398615at2759"/>
<dbReference type="EMBL" id="GG745388">
    <property type="protein sequence ID" value="KNE73137.1"/>
    <property type="molecule type" value="Genomic_DNA"/>
</dbReference>
<dbReference type="Proteomes" id="UP000054350">
    <property type="component" value="Unassembled WGS sequence"/>
</dbReference>
<feature type="compositionally biased region" description="Low complexity" evidence="1">
    <location>
        <begin position="103"/>
        <end position="116"/>
    </location>
</feature>
<evidence type="ECO:0000256" key="1">
    <source>
        <dbReference type="SAM" id="MobiDB-lite"/>
    </source>
</evidence>
<sequence>MCLVLHEGEDDFRQCFEINCAGTLPVAGPRFSGVRIDLLKLDALPEQRRRVLTSSPFWPATLAWLHATIAPGAVSHIVHLNLARKGCRCYGKWEMPTDRSRRASASNSASSSADGTPAPPPPPTDATGNANTNATGSSNSANNNKRKRPTADDPVTIYVHVENRSKALVVTPDMLVSFEVFLAAVLPRLRSGFTVGTVPWFTYTTPIDGISVAQARKGGKVRVHVVDNDPSFRFPATHADAAGSAAAAARALLPLPGAPPPTATPPETEILVHQMQADGGAMHLLGAIGVPPMALISEVLELIKDELLGDRSLTVTAMGRLKDGMPIPVPPGQWQKYPVARWWGKGEQMYVVL</sequence>
<evidence type="ECO:0000313" key="2">
    <source>
        <dbReference type="EMBL" id="KNE73137.1"/>
    </source>
</evidence>
<organism evidence="2 3">
    <name type="scientific">Allomyces macrogynus (strain ATCC 38327)</name>
    <name type="common">Allomyces javanicus var. macrogynus</name>
    <dbReference type="NCBI Taxonomy" id="578462"/>
    <lineage>
        <taxon>Eukaryota</taxon>
        <taxon>Fungi</taxon>
        <taxon>Fungi incertae sedis</taxon>
        <taxon>Blastocladiomycota</taxon>
        <taxon>Blastocladiomycetes</taxon>
        <taxon>Blastocladiales</taxon>
        <taxon>Blastocladiaceae</taxon>
        <taxon>Allomyces</taxon>
    </lineage>
</organism>
<reference evidence="2 3" key="1">
    <citation type="submission" date="2009-11" db="EMBL/GenBank/DDBJ databases">
        <title>Annotation of Allomyces macrogynus ATCC 38327.</title>
        <authorList>
            <consortium name="The Broad Institute Genome Sequencing Platform"/>
            <person name="Russ C."/>
            <person name="Cuomo C."/>
            <person name="Burger G."/>
            <person name="Gray M.W."/>
            <person name="Holland P.W.H."/>
            <person name="King N."/>
            <person name="Lang F.B.F."/>
            <person name="Roger A.J."/>
            <person name="Ruiz-Trillo I."/>
            <person name="Young S.K."/>
            <person name="Zeng Q."/>
            <person name="Gargeya S."/>
            <person name="Fitzgerald M."/>
            <person name="Haas B."/>
            <person name="Abouelleil A."/>
            <person name="Alvarado L."/>
            <person name="Arachchi H.M."/>
            <person name="Berlin A."/>
            <person name="Chapman S.B."/>
            <person name="Gearin G."/>
            <person name="Goldberg J."/>
            <person name="Griggs A."/>
            <person name="Gujja S."/>
            <person name="Hansen M."/>
            <person name="Heiman D."/>
            <person name="Howarth C."/>
            <person name="Larimer J."/>
            <person name="Lui A."/>
            <person name="MacDonald P.J.P."/>
            <person name="McCowen C."/>
            <person name="Montmayeur A."/>
            <person name="Murphy C."/>
            <person name="Neiman D."/>
            <person name="Pearson M."/>
            <person name="Priest M."/>
            <person name="Roberts A."/>
            <person name="Saif S."/>
            <person name="Shea T."/>
            <person name="Sisk P."/>
            <person name="Stolte C."/>
            <person name="Sykes S."/>
            <person name="Wortman J."/>
            <person name="Nusbaum C."/>
            <person name="Birren B."/>
        </authorList>
    </citation>
    <scope>NUCLEOTIDE SEQUENCE [LARGE SCALE GENOMIC DNA]</scope>
    <source>
        <strain evidence="2 3">ATCC 38327</strain>
    </source>
</reference>
<accession>A0A0L0TEF7</accession>